<dbReference type="EMBL" id="CP023526">
    <property type="protein sequence ID" value="ATF95376.1"/>
    <property type="molecule type" value="Genomic_DNA"/>
</dbReference>
<dbReference type="InterPro" id="IPR058923">
    <property type="entry name" value="RCC1-like_dom"/>
</dbReference>
<dbReference type="Gene3D" id="2.130.10.30">
    <property type="entry name" value="Regulator of chromosome condensation 1/beta-lactamase-inhibitor protein II"/>
    <property type="match status" value="2"/>
</dbReference>
<evidence type="ECO:0000256" key="2">
    <source>
        <dbReference type="SAM" id="MobiDB-lite"/>
    </source>
</evidence>
<dbReference type="InterPro" id="IPR051210">
    <property type="entry name" value="Ub_ligase/GEF_domain"/>
</dbReference>
<sequence>MDIDMINNTRFNEPRAEALGGHADRSTTADTVPASNEKTSADAESYSIYTTGANDHYQLANRNYLYNLTQLKLSNSAKWRSVSRGGCSHLAISDNGQLWGFGFNDSGTLGTGNSSTTVTPQLCVFEGSNSHPQNIVQASTAFYYSAALDSDGYIYGAGNHANHCLGDDLGDRNTFEFKRIGNGKYKYISVSNVYQEGYRGFTLFAIGKEDGKLYRCGWSDSNCNVHLSTENGYPAVNNMTVVADGVLSEQKWLSVTQNKYMGAAVNENNEVYIWGCAWLGCLGNGENTQTYSPPHKLEFNGPSPVIRKVVLGGHHGMALDDKGNIWGWGYNERYCLAQPNINNIYKPVKINVLDKPCLDIATELYHSAAVTDDGKLYAWGHSVYGNLGLGTGEEDKLLRQPQHVPFSDKIKAVQVGYWSTLVFA</sequence>
<keyword evidence="4" id="KW-0614">Plasmid</keyword>
<feature type="compositionally biased region" description="Polar residues" evidence="2">
    <location>
        <begin position="28"/>
        <end position="38"/>
    </location>
</feature>
<dbReference type="InterPro" id="IPR009091">
    <property type="entry name" value="RCC1/BLIP-II"/>
</dbReference>
<dbReference type="Proteomes" id="UP000217979">
    <property type="component" value="Plasmid unnamed"/>
</dbReference>
<dbReference type="SUPFAM" id="SSF50985">
    <property type="entry name" value="RCC1/BLIP-II"/>
    <property type="match status" value="1"/>
</dbReference>
<accession>A0A291E620</accession>
<dbReference type="PANTHER" id="PTHR22870">
    <property type="entry name" value="REGULATOR OF CHROMOSOME CONDENSATION"/>
    <property type="match status" value="1"/>
</dbReference>
<protein>
    <recommendedName>
        <fullName evidence="3">RCC1-like domain-containing protein</fullName>
    </recommendedName>
</protein>
<feature type="domain" description="RCC1-like" evidence="3">
    <location>
        <begin position="48"/>
        <end position="421"/>
    </location>
</feature>
<dbReference type="PROSITE" id="PS50012">
    <property type="entry name" value="RCC1_3"/>
    <property type="match status" value="4"/>
</dbReference>
<evidence type="ECO:0000256" key="1">
    <source>
        <dbReference type="ARBA" id="ARBA00022737"/>
    </source>
</evidence>
<gene>
    <name evidence="4" type="ORF">CO704_25105</name>
</gene>
<name>A0A291E620_9ENTR</name>
<geneLocation type="plasmid" evidence="4">
    <name>unnamed</name>
</geneLocation>
<proteinExistence type="predicted"/>
<keyword evidence="1" id="KW-0677">Repeat</keyword>
<dbReference type="PRINTS" id="PR00633">
    <property type="entry name" value="RCCNDNSATION"/>
</dbReference>
<evidence type="ECO:0000313" key="5">
    <source>
        <dbReference type="Proteomes" id="UP000217979"/>
    </source>
</evidence>
<feature type="region of interest" description="Disordered" evidence="2">
    <location>
        <begin position="12"/>
        <end position="40"/>
    </location>
</feature>
<evidence type="ECO:0000259" key="3">
    <source>
        <dbReference type="Pfam" id="PF25390"/>
    </source>
</evidence>
<organism evidence="4 5">
    <name type="scientific">Cedecea neteri</name>
    <dbReference type="NCBI Taxonomy" id="158822"/>
    <lineage>
        <taxon>Bacteria</taxon>
        <taxon>Pseudomonadati</taxon>
        <taxon>Pseudomonadota</taxon>
        <taxon>Gammaproteobacteria</taxon>
        <taxon>Enterobacterales</taxon>
        <taxon>Enterobacteriaceae</taxon>
        <taxon>Cedecea</taxon>
    </lineage>
</organism>
<feature type="compositionally biased region" description="Basic and acidic residues" evidence="2">
    <location>
        <begin position="12"/>
        <end position="27"/>
    </location>
</feature>
<dbReference type="InterPro" id="IPR000408">
    <property type="entry name" value="Reg_chr_condens"/>
</dbReference>
<reference evidence="4 5" key="1">
    <citation type="submission" date="2017-09" db="EMBL/GenBank/DDBJ databases">
        <title>FDA dAtabase for Regulatory Grade micrObial Sequences (FDA-ARGOS): Supporting development and validation of Infectious Disease Dx tests.</title>
        <authorList>
            <person name="Minogue T."/>
            <person name="Wolcott M."/>
            <person name="Wasieloski L."/>
            <person name="Aguilar W."/>
            <person name="Moore D."/>
            <person name="Tallon L."/>
            <person name="Sadzewicz L."/>
            <person name="Ott S."/>
            <person name="Zhao X."/>
            <person name="Nagaraj S."/>
            <person name="Vavikolanu K."/>
            <person name="Aluvathingal J."/>
            <person name="Nadendla S."/>
            <person name="Sichtig H."/>
        </authorList>
    </citation>
    <scope>NUCLEOTIDE SEQUENCE [LARGE SCALE GENOMIC DNA]</scope>
    <source>
        <strain evidence="4 5">FDAARGOS_392</strain>
        <plasmid evidence="5">Plasmid unnamed</plasmid>
    </source>
</reference>
<dbReference type="PANTHER" id="PTHR22870:SF360">
    <property type="entry name" value="ULTRAVIOLET-B RECEPTOR UVR8"/>
    <property type="match status" value="1"/>
</dbReference>
<dbReference type="AlphaFoldDB" id="A0A291E620"/>
<dbReference type="Pfam" id="PF25390">
    <property type="entry name" value="WD40_RLD"/>
    <property type="match status" value="1"/>
</dbReference>
<evidence type="ECO:0000313" key="4">
    <source>
        <dbReference type="EMBL" id="ATF95376.1"/>
    </source>
</evidence>